<accession>A0ABQ6JI34</accession>
<protein>
    <recommendedName>
        <fullName evidence="2">Solute-binding protein family 3/N-terminal domain-containing protein</fullName>
    </recommendedName>
</protein>
<name>A0ABQ6JI34_9ACTN</name>
<dbReference type="Pfam" id="PF00497">
    <property type="entry name" value="SBP_bac_3"/>
    <property type="match status" value="1"/>
</dbReference>
<dbReference type="EMBL" id="BSUZ01000001">
    <property type="protein sequence ID" value="GMA87878.1"/>
    <property type="molecule type" value="Genomic_DNA"/>
</dbReference>
<evidence type="ECO:0000259" key="2">
    <source>
        <dbReference type="Pfam" id="PF00497"/>
    </source>
</evidence>
<keyword evidence="4" id="KW-1185">Reference proteome</keyword>
<comment type="caution">
    <text evidence="3">The sequence shown here is derived from an EMBL/GenBank/DDBJ whole genome shotgun (WGS) entry which is preliminary data.</text>
</comment>
<proteinExistence type="predicted"/>
<organism evidence="3 4">
    <name type="scientific">Angustibacter aerolatus</name>
    <dbReference type="NCBI Taxonomy" id="1162965"/>
    <lineage>
        <taxon>Bacteria</taxon>
        <taxon>Bacillati</taxon>
        <taxon>Actinomycetota</taxon>
        <taxon>Actinomycetes</taxon>
        <taxon>Kineosporiales</taxon>
        <taxon>Kineosporiaceae</taxon>
    </lineage>
</organism>
<feature type="compositionally biased region" description="Basic residues" evidence="1">
    <location>
        <begin position="83"/>
        <end position="99"/>
    </location>
</feature>
<dbReference type="SUPFAM" id="SSF53850">
    <property type="entry name" value="Periplasmic binding protein-like II"/>
    <property type="match status" value="1"/>
</dbReference>
<evidence type="ECO:0000313" key="4">
    <source>
        <dbReference type="Proteomes" id="UP001157017"/>
    </source>
</evidence>
<evidence type="ECO:0000256" key="1">
    <source>
        <dbReference type="SAM" id="MobiDB-lite"/>
    </source>
</evidence>
<dbReference type="InterPro" id="IPR001638">
    <property type="entry name" value="Solute-binding_3/MltF_N"/>
</dbReference>
<reference evidence="4" key="1">
    <citation type="journal article" date="2019" name="Int. J. Syst. Evol. Microbiol.">
        <title>The Global Catalogue of Microorganisms (GCM) 10K type strain sequencing project: providing services to taxonomists for standard genome sequencing and annotation.</title>
        <authorList>
            <consortium name="The Broad Institute Genomics Platform"/>
            <consortium name="The Broad Institute Genome Sequencing Center for Infectious Disease"/>
            <person name="Wu L."/>
            <person name="Ma J."/>
        </authorList>
    </citation>
    <scope>NUCLEOTIDE SEQUENCE [LARGE SCALE GENOMIC DNA]</scope>
    <source>
        <strain evidence="4">NBRC 108730</strain>
    </source>
</reference>
<gene>
    <name evidence="3" type="ORF">GCM10025868_31280</name>
</gene>
<dbReference type="Proteomes" id="UP001157017">
    <property type="component" value="Unassembled WGS sequence"/>
</dbReference>
<feature type="compositionally biased region" description="Basic and acidic residues" evidence="1">
    <location>
        <begin position="100"/>
        <end position="134"/>
    </location>
</feature>
<feature type="compositionally biased region" description="Basic residues" evidence="1">
    <location>
        <begin position="142"/>
        <end position="151"/>
    </location>
</feature>
<feature type="domain" description="Solute-binding protein family 3/N-terminal" evidence="2">
    <location>
        <begin position="2"/>
        <end position="90"/>
    </location>
</feature>
<feature type="region of interest" description="Disordered" evidence="1">
    <location>
        <begin position="78"/>
        <end position="182"/>
    </location>
</feature>
<sequence>MKWVTAGFNQVISPAPKDFDVDVNQVSITDARKKNIDFSSGYYDVAQSVVTVKGSKAAGAKSIADLKGLKLGAQVGTTSLHRREGHHRAVRAGRRLQHERRREGGAAERPGRRARRRPADRPVPRRGRPEERPPGRPPAVVRHARAVRHGARQGQQPHRVRLAGGRRAARRRHAEAGSSSSG</sequence>
<dbReference type="Gene3D" id="3.40.190.10">
    <property type="entry name" value="Periplasmic binding protein-like II"/>
    <property type="match status" value="2"/>
</dbReference>
<evidence type="ECO:0000313" key="3">
    <source>
        <dbReference type="EMBL" id="GMA87878.1"/>
    </source>
</evidence>